<sequence length="50" mass="5351">MSFTVKQPILAIAIIIWFALTTVTSAMPLDKIPRRTPQTDGCGTGGKSCN</sequence>
<evidence type="ECO:0000256" key="1">
    <source>
        <dbReference type="SAM" id="MobiDB-lite"/>
    </source>
</evidence>
<name>A0A0C9UTT6_SPHS4</name>
<reference evidence="2 3" key="1">
    <citation type="submission" date="2014-06" db="EMBL/GenBank/DDBJ databases">
        <title>Evolutionary Origins and Diversification of the Mycorrhizal Mutualists.</title>
        <authorList>
            <consortium name="DOE Joint Genome Institute"/>
            <consortium name="Mycorrhizal Genomics Consortium"/>
            <person name="Kohler A."/>
            <person name="Kuo A."/>
            <person name="Nagy L.G."/>
            <person name="Floudas D."/>
            <person name="Copeland A."/>
            <person name="Barry K.W."/>
            <person name="Cichocki N."/>
            <person name="Veneault-Fourrey C."/>
            <person name="LaButti K."/>
            <person name="Lindquist E.A."/>
            <person name="Lipzen A."/>
            <person name="Lundell T."/>
            <person name="Morin E."/>
            <person name="Murat C."/>
            <person name="Riley R."/>
            <person name="Ohm R."/>
            <person name="Sun H."/>
            <person name="Tunlid A."/>
            <person name="Henrissat B."/>
            <person name="Grigoriev I.V."/>
            <person name="Hibbett D.S."/>
            <person name="Martin F."/>
        </authorList>
    </citation>
    <scope>NUCLEOTIDE SEQUENCE [LARGE SCALE GENOMIC DNA]</scope>
    <source>
        <strain evidence="2 3">SS14</strain>
    </source>
</reference>
<dbReference type="EMBL" id="KN837162">
    <property type="protein sequence ID" value="KIJ38274.1"/>
    <property type="molecule type" value="Genomic_DNA"/>
</dbReference>
<gene>
    <name evidence="2" type="ORF">M422DRAFT_259186</name>
</gene>
<evidence type="ECO:0000313" key="3">
    <source>
        <dbReference type="Proteomes" id="UP000054279"/>
    </source>
</evidence>
<feature type="region of interest" description="Disordered" evidence="1">
    <location>
        <begin position="31"/>
        <end position="50"/>
    </location>
</feature>
<dbReference type="AlphaFoldDB" id="A0A0C9UTT6"/>
<accession>A0A0C9UTT6</accession>
<keyword evidence="3" id="KW-1185">Reference proteome</keyword>
<proteinExistence type="predicted"/>
<evidence type="ECO:0000313" key="2">
    <source>
        <dbReference type="EMBL" id="KIJ38274.1"/>
    </source>
</evidence>
<dbReference type="Proteomes" id="UP000054279">
    <property type="component" value="Unassembled WGS sequence"/>
</dbReference>
<dbReference type="HOGENOM" id="CLU_3126017_0_0_1"/>
<organism evidence="2 3">
    <name type="scientific">Sphaerobolus stellatus (strain SS14)</name>
    <dbReference type="NCBI Taxonomy" id="990650"/>
    <lineage>
        <taxon>Eukaryota</taxon>
        <taxon>Fungi</taxon>
        <taxon>Dikarya</taxon>
        <taxon>Basidiomycota</taxon>
        <taxon>Agaricomycotina</taxon>
        <taxon>Agaricomycetes</taxon>
        <taxon>Phallomycetidae</taxon>
        <taxon>Geastrales</taxon>
        <taxon>Sphaerobolaceae</taxon>
        <taxon>Sphaerobolus</taxon>
    </lineage>
</organism>
<protein>
    <submittedName>
        <fullName evidence="2">Uncharacterized protein</fullName>
    </submittedName>
</protein>